<accession>A0AAQ3PC69</accession>
<proteinExistence type="predicted"/>
<dbReference type="Proteomes" id="UP001374535">
    <property type="component" value="Chromosome 1"/>
</dbReference>
<organism evidence="1 2">
    <name type="scientific">Vigna mungo</name>
    <name type="common">Black gram</name>
    <name type="synonym">Phaseolus mungo</name>
    <dbReference type="NCBI Taxonomy" id="3915"/>
    <lineage>
        <taxon>Eukaryota</taxon>
        <taxon>Viridiplantae</taxon>
        <taxon>Streptophyta</taxon>
        <taxon>Embryophyta</taxon>
        <taxon>Tracheophyta</taxon>
        <taxon>Spermatophyta</taxon>
        <taxon>Magnoliopsida</taxon>
        <taxon>eudicotyledons</taxon>
        <taxon>Gunneridae</taxon>
        <taxon>Pentapetalae</taxon>
        <taxon>rosids</taxon>
        <taxon>fabids</taxon>
        <taxon>Fabales</taxon>
        <taxon>Fabaceae</taxon>
        <taxon>Papilionoideae</taxon>
        <taxon>50 kb inversion clade</taxon>
        <taxon>NPAAA clade</taxon>
        <taxon>indigoferoid/millettioid clade</taxon>
        <taxon>Phaseoleae</taxon>
        <taxon>Vigna</taxon>
    </lineage>
</organism>
<evidence type="ECO:0000313" key="1">
    <source>
        <dbReference type="EMBL" id="WVZ23873.1"/>
    </source>
</evidence>
<evidence type="ECO:0000313" key="2">
    <source>
        <dbReference type="Proteomes" id="UP001374535"/>
    </source>
</evidence>
<name>A0AAQ3PC69_VIGMU</name>
<gene>
    <name evidence="1" type="ORF">V8G54_002417</name>
</gene>
<dbReference type="AlphaFoldDB" id="A0AAQ3PC69"/>
<protein>
    <submittedName>
        <fullName evidence="1">Uncharacterized protein</fullName>
    </submittedName>
</protein>
<sequence>MEETLSQFMYKTGTNLLGASSIENRSNRNIIMRKRFGRRSGLMIEGSMNPVLYRSTVGATLRTAPNGVAQAQNSEKLEKLALNAGLALSATCGSEKLHSGQLFSIMVNCVVVAKLKFVILCEDSKEVLIICEAFRGGVHLLWVSGDLSFISCGNKRAIGVRKERKKRKTTYQKEVRSDGDSQTGIVYIYGSIGDRIRDERSRNGGHSSTKNRRTSWKFESRKLGYWKKNNDFQACSCFPLSLRRHWTSRKEPWSKKMEEEDGA</sequence>
<reference evidence="1 2" key="1">
    <citation type="journal article" date="2023" name="Life. Sci Alliance">
        <title>Evolutionary insights into 3D genome organization and epigenetic landscape of Vigna mungo.</title>
        <authorList>
            <person name="Junaid A."/>
            <person name="Singh B."/>
            <person name="Bhatia S."/>
        </authorList>
    </citation>
    <scope>NUCLEOTIDE SEQUENCE [LARGE SCALE GENOMIC DNA]</scope>
    <source>
        <strain evidence="1">Urdbean</strain>
    </source>
</reference>
<dbReference type="EMBL" id="CP144700">
    <property type="protein sequence ID" value="WVZ23873.1"/>
    <property type="molecule type" value="Genomic_DNA"/>
</dbReference>
<keyword evidence="2" id="KW-1185">Reference proteome</keyword>